<dbReference type="RefSeq" id="WP_073548644.1">
    <property type="nucleotide sequence ID" value="NZ_CAWMVK010000034.1"/>
</dbReference>
<gene>
    <name evidence="2" type="ORF">NIES1031_06405</name>
</gene>
<dbReference type="Proteomes" id="UP000185984">
    <property type="component" value="Unassembled WGS sequence"/>
</dbReference>
<protein>
    <recommendedName>
        <fullName evidence="4">PhnA-like protein</fullName>
    </recommendedName>
</protein>
<proteinExistence type="predicted"/>
<comment type="caution">
    <text evidence="2">The sequence shown here is derived from an EMBL/GenBank/DDBJ whole genome shotgun (WGS) entry which is preliminary data.</text>
</comment>
<dbReference type="AlphaFoldDB" id="A0A1U7HXA7"/>
<sequence length="222" mass="22447">MSYVNRPADDVISEPAVVNRAAVVDYHDRVRWGPIISGLVVALATQLLLSALFGAIGATTIAGSGAPRTNAPDVAGNVGIWSTIALLISLFVGGWVTARACGPMNRSTALLNGAILWATTLALGSWLLASGVTGAFGLATQAAANVAGGVLEQAQQGNIPTPGTGTGGQPGVTAQQTRDIAGGISQGLWWFFFGSLLGLIASMIGAAAGARSPRTNVTTTTY</sequence>
<dbReference type="EMBL" id="MRCC01000004">
    <property type="protein sequence ID" value="OKH28192.1"/>
    <property type="molecule type" value="Genomic_DNA"/>
</dbReference>
<feature type="transmembrane region" description="Helical" evidence="1">
    <location>
        <begin position="109"/>
        <end position="129"/>
    </location>
</feature>
<keyword evidence="1" id="KW-0472">Membrane</keyword>
<name>A0A1U7HXA7_9CHRO</name>
<dbReference type="STRING" id="247279.NIES1031_06405"/>
<reference evidence="2 3" key="1">
    <citation type="submission" date="2016-11" db="EMBL/GenBank/DDBJ databases">
        <title>Draft Genome Sequences of Nine Cyanobacterial Strains from Diverse Habitats.</title>
        <authorList>
            <person name="Zhu T."/>
            <person name="Hou S."/>
            <person name="Lu X."/>
            <person name="Hess W.R."/>
        </authorList>
    </citation>
    <scope>NUCLEOTIDE SEQUENCE [LARGE SCALE GENOMIC DNA]</scope>
    <source>
        <strain evidence="2 3">5.2 s.c.1</strain>
    </source>
</reference>
<dbReference type="OrthoDB" id="508787at2"/>
<keyword evidence="3" id="KW-1185">Reference proteome</keyword>
<organism evidence="2 3">
    <name type="scientific">Chroogloeocystis siderophila 5.2 s.c.1</name>
    <dbReference type="NCBI Taxonomy" id="247279"/>
    <lineage>
        <taxon>Bacteria</taxon>
        <taxon>Bacillati</taxon>
        <taxon>Cyanobacteriota</taxon>
        <taxon>Cyanophyceae</taxon>
        <taxon>Oscillatoriophycideae</taxon>
        <taxon>Chroococcales</taxon>
        <taxon>Chroococcaceae</taxon>
        <taxon>Chroogloeocystis</taxon>
    </lineage>
</organism>
<feature type="transmembrane region" description="Helical" evidence="1">
    <location>
        <begin position="78"/>
        <end position="97"/>
    </location>
</feature>
<accession>A0A1U7HXA7</accession>
<feature type="transmembrane region" description="Helical" evidence="1">
    <location>
        <begin position="35"/>
        <end position="58"/>
    </location>
</feature>
<keyword evidence="1" id="KW-0812">Transmembrane</keyword>
<evidence type="ECO:0008006" key="4">
    <source>
        <dbReference type="Google" id="ProtNLM"/>
    </source>
</evidence>
<keyword evidence="1" id="KW-1133">Transmembrane helix</keyword>
<feature type="transmembrane region" description="Helical" evidence="1">
    <location>
        <begin position="188"/>
        <end position="208"/>
    </location>
</feature>
<evidence type="ECO:0000313" key="2">
    <source>
        <dbReference type="EMBL" id="OKH28192.1"/>
    </source>
</evidence>
<evidence type="ECO:0000313" key="3">
    <source>
        <dbReference type="Proteomes" id="UP000185984"/>
    </source>
</evidence>
<evidence type="ECO:0000256" key="1">
    <source>
        <dbReference type="SAM" id="Phobius"/>
    </source>
</evidence>